<dbReference type="AlphaFoldDB" id="A0A0S2HVI8"/>
<feature type="domain" description="DUF4178" evidence="1">
    <location>
        <begin position="27"/>
        <end position="169"/>
    </location>
</feature>
<proteinExistence type="predicted"/>
<dbReference type="EMBL" id="CP013118">
    <property type="protein sequence ID" value="ALO14005.1"/>
    <property type="molecule type" value="Genomic_DNA"/>
</dbReference>
<accession>A0A0S2HVI8</accession>
<gene>
    <name evidence="2" type="ORF">L21SP5_00326</name>
</gene>
<protein>
    <recommendedName>
        <fullName evidence="1">DUF4178 domain-containing protein</fullName>
    </recommendedName>
</protein>
<sequence length="179" mass="21313">MGLFDRFKKDKREYDVTDMQVTDLDRGFVFEYDLKTWQVQEVYKYDWGDHFFSYEYKISSGAETRFLSVEDDDELFVVLSQKSNIRKIGEDLPELLADEKPPKKIEYDNKTFFLEEEAPGYFCNETKSKDNWVELISWTYLNEDEDEVVTLEQWGEREFEASLGKVIKPFEISNILPAE</sequence>
<dbReference type="RefSeq" id="WP_057951596.1">
    <property type="nucleotide sequence ID" value="NZ_CP013118.1"/>
</dbReference>
<evidence type="ECO:0000259" key="1">
    <source>
        <dbReference type="Pfam" id="PF13785"/>
    </source>
</evidence>
<evidence type="ECO:0000313" key="2">
    <source>
        <dbReference type="EMBL" id="ALO14005.1"/>
    </source>
</evidence>
<dbReference type="KEGG" id="blq:L21SP5_00326"/>
<dbReference type="InterPro" id="IPR025235">
    <property type="entry name" value="DUF4178"/>
</dbReference>
<dbReference type="Proteomes" id="UP000064893">
    <property type="component" value="Chromosome"/>
</dbReference>
<dbReference type="Pfam" id="PF13785">
    <property type="entry name" value="DUF4178"/>
    <property type="match status" value="1"/>
</dbReference>
<dbReference type="STRING" id="1307839.L21SP5_00326"/>
<name>A0A0S2HVI8_9BACT</name>
<dbReference type="OrthoDB" id="5502786at2"/>
<evidence type="ECO:0000313" key="3">
    <source>
        <dbReference type="Proteomes" id="UP000064893"/>
    </source>
</evidence>
<reference evidence="2 3" key="1">
    <citation type="submission" date="2015-11" db="EMBL/GenBank/DDBJ databases">
        <title>Description and complete genome sequence of a novel strain predominating in hypersaline microbial mats and representing a new family of the Bacteriodetes phylum.</title>
        <authorList>
            <person name="Spring S."/>
            <person name="Bunk B."/>
            <person name="Sproer C."/>
            <person name="Klenk H.-P."/>
        </authorList>
    </citation>
    <scope>NUCLEOTIDE SEQUENCE [LARGE SCALE GENOMIC DNA]</scope>
    <source>
        <strain evidence="2 3">L21-Spi-D4</strain>
    </source>
</reference>
<keyword evidence="3" id="KW-1185">Reference proteome</keyword>
<organism evidence="2 3">
    <name type="scientific">Salinivirga cyanobacteriivorans</name>
    <dbReference type="NCBI Taxonomy" id="1307839"/>
    <lineage>
        <taxon>Bacteria</taxon>
        <taxon>Pseudomonadati</taxon>
        <taxon>Bacteroidota</taxon>
        <taxon>Bacteroidia</taxon>
        <taxon>Bacteroidales</taxon>
        <taxon>Salinivirgaceae</taxon>
        <taxon>Salinivirga</taxon>
    </lineage>
</organism>